<accession>A0A8J4Y463</accession>
<evidence type="ECO:0000313" key="2">
    <source>
        <dbReference type="Proteomes" id="UP000770661"/>
    </source>
</evidence>
<name>A0A8J4Y463_CHIOP</name>
<evidence type="ECO:0000313" key="1">
    <source>
        <dbReference type="EMBL" id="KAG0720202.1"/>
    </source>
</evidence>
<dbReference type="AlphaFoldDB" id="A0A8J4Y463"/>
<gene>
    <name evidence="1" type="ORF">GWK47_048955</name>
</gene>
<proteinExistence type="predicted"/>
<protein>
    <submittedName>
        <fullName evidence="1">Uncharacterized protein</fullName>
    </submittedName>
</protein>
<organism evidence="1 2">
    <name type="scientific">Chionoecetes opilio</name>
    <name type="common">Atlantic snow crab</name>
    <name type="synonym">Cancer opilio</name>
    <dbReference type="NCBI Taxonomy" id="41210"/>
    <lineage>
        <taxon>Eukaryota</taxon>
        <taxon>Metazoa</taxon>
        <taxon>Ecdysozoa</taxon>
        <taxon>Arthropoda</taxon>
        <taxon>Crustacea</taxon>
        <taxon>Multicrustacea</taxon>
        <taxon>Malacostraca</taxon>
        <taxon>Eumalacostraca</taxon>
        <taxon>Eucarida</taxon>
        <taxon>Decapoda</taxon>
        <taxon>Pleocyemata</taxon>
        <taxon>Brachyura</taxon>
        <taxon>Eubrachyura</taxon>
        <taxon>Majoidea</taxon>
        <taxon>Majidae</taxon>
        <taxon>Chionoecetes</taxon>
    </lineage>
</organism>
<sequence>MTFSLPMIVPLRFNDNSRLFAPSSPRMKKHVCSFTVTYVGTGQSSRNLRDMIFFCDGARRDRFGGGDAITSCSSAKRTRSKTRFKGGLSFCERFDFPRAARLPSSSLRCCVRVSFPPRPDPYHPSSPACPASFELQGIMVLLDRDLGHGVACATSNNFSGKPRNWLGFPQLFPVVRDFYFFNPCTLRSKRRTFLRISHGSMVGIFALED</sequence>
<keyword evidence="2" id="KW-1185">Reference proteome</keyword>
<dbReference type="EMBL" id="JACEEZ010013234">
    <property type="protein sequence ID" value="KAG0720202.1"/>
    <property type="molecule type" value="Genomic_DNA"/>
</dbReference>
<reference evidence="1" key="1">
    <citation type="submission" date="2020-07" db="EMBL/GenBank/DDBJ databases">
        <title>The High-quality genome of the commercially important snow crab, Chionoecetes opilio.</title>
        <authorList>
            <person name="Jeong J.-H."/>
            <person name="Ryu S."/>
        </authorList>
    </citation>
    <scope>NUCLEOTIDE SEQUENCE</scope>
    <source>
        <strain evidence="1">MADBK_172401_WGS</strain>
        <tissue evidence="1">Digestive gland</tissue>
    </source>
</reference>
<dbReference type="Proteomes" id="UP000770661">
    <property type="component" value="Unassembled WGS sequence"/>
</dbReference>
<comment type="caution">
    <text evidence="1">The sequence shown here is derived from an EMBL/GenBank/DDBJ whole genome shotgun (WGS) entry which is preliminary data.</text>
</comment>